<protein>
    <submittedName>
        <fullName evidence="2">Regulator of chromosome condensation 1/beta-lactamase-inhibitor protein II</fullName>
    </submittedName>
    <submittedName>
        <fullName evidence="3">Regulator_of chromosome condensation 1/beta-lactamase-inhibitor protein II</fullName>
    </submittedName>
</protein>
<keyword evidence="1" id="KW-0812">Transmembrane</keyword>
<keyword evidence="1" id="KW-1133">Transmembrane helix</keyword>
<evidence type="ECO:0000313" key="4">
    <source>
        <dbReference type="Proteomes" id="UP001642409"/>
    </source>
</evidence>
<organism evidence="2">
    <name type="scientific">Hexamita inflata</name>
    <dbReference type="NCBI Taxonomy" id="28002"/>
    <lineage>
        <taxon>Eukaryota</taxon>
        <taxon>Metamonada</taxon>
        <taxon>Diplomonadida</taxon>
        <taxon>Hexamitidae</taxon>
        <taxon>Hexamitinae</taxon>
        <taxon>Hexamita</taxon>
    </lineage>
</organism>
<feature type="transmembrane region" description="Helical" evidence="1">
    <location>
        <begin position="424"/>
        <end position="448"/>
    </location>
</feature>
<reference evidence="2" key="1">
    <citation type="submission" date="2023-06" db="EMBL/GenBank/DDBJ databases">
        <authorList>
            <person name="Kurt Z."/>
        </authorList>
    </citation>
    <scope>NUCLEOTIDE SEQUENCE</scope>
</reference>
<keyword evidence="1" id="KW-0472">Membrane</keyword>
<dbReference type="EMBL" id="CAXDID020000206">
    <property type="protein sequence ID" value="CAL6055516.1"/>
    <property type="molecule type" value="Genomic_DNA"/>
</dbReference>
<accession>A0AA86UKK5</accession>
<evidence type="ECO:0000256" key="1">
    <source>
        <dbReference type="SAM" id="Phobius"/>
    </source>
</evidence>
<proteinExistence type="predicted"/>
<evidence type="ECO:0000313" key="3">
    <source>
        <dbReference type="EMBL" id="CAL6055516.1"/>
    </source>
</evidence>
<dbReference type="EMBL" id="CATOUU010000851">
    <property type="protein sequence ID" value="CAI9954852.1"/>
    <property type="molecule type" value="Genomic_DNA"/>
</dbReference>
<reference evidence="3 4" key="2">
    <citation type="submission" date="2024-07" db="EMBL/GenBank/DDBJ databases">
        <authorList>
            <person name="Akdeniz Z."/>
        </authorList>
    </citation>
    <scope>NUCLEOTIDE SEQUENCE [LARGE SCALE GENOMIC DNA]</scope>
</reference>
<name>A0AA86UKK5_9EUKA</name>
<dbReference type="InterPro" id="IPR009091">
    <property type="entry name" value="RCC1/BLIP-II"/>
</dbReference>
<dbReference type="AlphaFoldDB" id="A0AA86UKK5"/>
<keyword evidence="4" id="KW-1185">Reference proteome</keyword>
<gene>
    <name evidence="2" type="ORF">HINF_LOCUS42497</name>
    <name evidence="3" type="ORF">HINF_LOCUS46583</name>
</gene>
<evidence type="ECO:0000313" key="2">
    <source>
        <dbReference type="EMBL" id="CAI9954852.1"/>
    </source>
</evidence>
<comment type="caution">
    <text evidence="2">The sequence shown here is derived from an EMBL/GenBank/DDBJ whole genome shotgun (WGS) entry which is preliminary data.</text>
</comment>
<dbReference type="SUPFAM" id="SSF50985">
    <property type="entry name" value="RCC1/BLIP-II"/>
    <property type="match status" value="1"/>
</dbReference>
<dbReference type="Proteomes" id="UP001642409">
    <property type="component" value="Unassembled WGS sequence"/>
</dbReference>
<sequence>MMFVISIQNLVSPVFMPVHGVSLSYLTNLSNIIDVVKCDEAIFVIAQNHSILGMGIHEYFFGSSTQLDFSYINVNDAVQLLCYNSKLSYLSSSGVYFQEDKGVFSKQFLEIKNARQVIYEEENQFVLTDSGIYYKGWCSDDNQLCGSLEPKIYTEFTLIPTKTPAKDIKSIQLNYFLFIYMNNGDVYAIGTNFMNFLPLVSSDLSEEFVHYIGNEYKRVCIGYDQNTNSYATYYVKDNSFYRYALQITTLLQTNVYDFVNYDEPNAEYQNFMILKDRAVEYQIQQRVFVENAVQYYCLKNPTEQLCGSQITYIEVLKACYDVSGNLLLSNEYCKVYECNSDPDSVLVNCKVSTCNETNTTCNAILCSGFDSVFNPLCYFNNSKHVYKSPLQNGDSYKFQNQMLIQCREIVPTEENTKKMLSSGVAAGISVAICVTVFAIIYIVTLVALQKKNTKQRSKKLISHVKTQLAF</sequence>